<dbReference type="InterPro" id="IPR013525">
    <property type="entry name" value="ABC2_TM"/>
</dbReference>
<evidence type="ECO:0000313" key="7">
    <source>
        <dbReference type="Proteomes" id="UP000676478"/>
    </source>
</evidence>
<evidence type="ECO:0000256" key="2">
    <source>
        <dbReference type="ARBA" id="ARBA00022692"/>
    </source>
</evidence>
<dbReference type="PANTHER" id="PTHR43077">
    <property type="entry name" value="TRANSPORT PERMEASE YVFS-RELATED"/>
    <property type="match status" value="1"/>
</dbReference>
<protein>
    <submittedName>
        <fullName evidence="6">YhgE/Pip domain-containing protein</fullName>
    </submittedName>
</protein>
<evidence type="ECO:0000313" key="6">
    <source>
        <dbReference type="EMBL" id="MBS1011678.1"/>
    </source>
</evidence>
<dbReference type="GO" id="GO:0016020">
    <property type="term" value="C:membrane"/>
    <property type="evidence" value="ECO:0007669"/>
    <property type="project" value="UniProtKB-SubCell"/>
</dbReference>
<dbReference type="GO" id="GO:0140359">
    <property type="term" value="F:ABC-type transporter activity"/>
    <property type="evidence" value="ECO:0007669"/>
    <property type="project" value="InterPro"/>
</dbReference>
<accession>A0A1W6NKI9</accession>
<reference evidence="6" key="2">
    <citation type="submission" date="2022-09" db="EMBL/GenBank/DDBJ databases">
        <title>Genome-inferred correspondence between phylogeny and metabolic traits in the wild Drosophila gut microbiome.</title>
        <authorList>
            <person name="Bueno E."/>
            <person name="Blow F."/>
            <person name="Douglas A.E."/>
        </authorList>
    </citation>
    <scope>NUCLEOTIDE SEQUENCE</scope>
    <source>
        <strain evidence="6">Dm-2019-70</strain>
    </source>
</reference>
<organism evidence="6 7">
    <name type="scientific">Levilactobacillus brevis</name>
    <name type="common">Lactobacillus brevis</name>
    <dbReference type="NCBI Taxonomy" id="1580"/>
    <lineage>
        <taxon>Bacteria</taxon>
        <taxon>Bacillati</taxon>
        <taxon>Bacillota</taxon>
        <taxon>Bacilli</taxon>
        <taxon>Lactobacillales</taxon>
        <taxon>Lactobacillaceae</taxon>
        <taxon>Levilactobacillus</taxon>
    </lineage>
</organism>
<dbReference type="AlphaFoldDB" id="A0A1W6NKI9"/>
<dbReference type="InterPro" id="IPR017500">
    <property type="entry name" value="Phage_infect_YhgE_N"/>
</dbReference>
<keyword evidence="2" id="KW-0812">Transmembrane</keyword>
<comment type="subcellular location">
    <subcellularLocation>
        <location evidence="1">Membrane</location>
        <topology evidence="1">Multi-pass membrane protein</topology>
    </subcellularLocation>
</comment>
<keyword evidence="3" id="KW-1133">Transmembrane helix</keyword>
<comment type="caution">
    <text evidence="6">The sequence shown here is derived from an EMBL/GenBank/DDBJ whole genome shotgun (WGS) entry which is preliminary data.</text>
</comment>
<feature type="domain" description="ABC-2 type transporter transmembrane" evidence="5">
    <location>
        <begin position="354"/>
        <end position="683"/>
    </location>
</feature>
<gene>
    <name evidence="6" type="ORF">JK167_12730</name>
</gene>
<evidence type="ECO:0000259" key="5">
    <source>
        <dbReference type="Pfam" id="PF12698"/>
    </source>
</evidence>
<dbReference type="Proteomes" id="UP000676478">
    <property type="component" value="Unassembled WGS sequence"/>
</dbReference>
<dbReference type="RefSeq" id="WP_024526829.1">
    <property type="nucleotide sequence ID" value="NZ_CP019737.1"/>
</dbReference>
<dbReference type="InterPro" id="IPR051328">
    <property type="entry name" value="T7SS_ABC-Transporter"/>
</dbReference>
<sequence length="703" mass="79671">MKKTFKSWWLDIQSIRKSPLVLVTILIFCFIPLVYSLSMIYSSWDPYATKNMRRLPIAVINDDEGVYSNGKNLNIGNEIERDLKKNSKAGWVFVNEWQGNNGLNNGKYYALIQIPNDLSSKIVSVKTSNPQQATVTYQVNQKLNAAATKISSEIGNDLHEQLRKSLVHVETKLVINKMNTLAVKLQKAKPKLLKINQTLDSALAILKKEKNNILAVKSSQKKINNQLKRVPKNIKSLNENLGLLKESFTSASHISDKLSSNFSEIQNQLDNEFKDLKEQNIQFAKESSRSRASLNKKEIGKLKETNLRIRTQLNTLAQFINEISIVVPSNQIKSIQRNIRTIKKRLAKQRKGLDIIAKENRRENSAIVTQMKNLNRNINDTQNLYASNIEKNIEALNNRLKKKTHVFSNNNTNINQIKKLINNLSSTGNNSDFDKQSASLIYQLDDASKKIKNLKSELGVVTGKNLDIVISILSSSPKTASILSNPIKLQSKNLYNMGLLGYSVTPFYTVLSIWVGILLCTTIISWDYTEFSRNKKLKLSMQQKYFGKLFLYGTISFIQTTLLLIGELVVLGIHPKFVFGFCLVTYFIAFTFTVIIFTLVYVFGNLGKVLSVLLMLIQIFGTGGMYPLEIIPKSLSSMGPFLPFYYAINALRDMVAGVNDSSFMFTIIILVEFILFFLLLALLRKMVHSLVFKFENGFKSSDL</sequence>
<dbReference type="PANTHER" id="PTHR43077:SF10">
    <property type="entry name" value="TRANSPORT PERMEASE PROTEIN"/>
    <property type="match status" value="1"/>
</dbReference>
<keyword evidence="4" id="KW-0472">Membrane</keyword>
<dbReference type="InterPro" id="IPR017501">
    <property type="entry name" value="Phage_infect_YhgE_C"/>
</dbReference>
<dbReference type="Gene3D" id="3.40.1710.10">
    <property type="entry name" value="abc type-2 transporter like domain"/>
    <property type="match status" value="1"/>
</dbReference>
<dbReference type="Pfam" id="PF12698">
    <property type="entry name" value="ABC2_membrane_3"/>
    <property type="match status" value="1"/>
</dbReference>
<dbReference type="NCBIfam" id="TIGR03061">
    <property type="entry name" value="pip_yhgE_Nterm"/>
    <property type="match status" value="1"/>
</dbReference>
<evidence type="ECO:0000256" key="4">
    <source>
        <dbReference type="ARBA" id="ARBA00023136"/>
    </source>
</evidence>
<dbReference type="EMBL" id="JAERKF010000021">
    <property type="protein sequence ID" value="MBS1011678.1"/>
    <property type="molecule type" value="Genomic_DNA"/>
</dbReference>
<dbReference type="NCBIfam" id="TIGR03062">
    <property type="entry name" value="pip_yhgE_Cterm"/>
    <property type="match status" value="1"/>
</dbReference>
<name>A0A1W6NKI9_LEVBR</name>
<evidence type="ECO:0000256" key="1">
    <source>
        <dbReference type="ARBA" id="ARBA00004141"/>
    </source>
</evidence>
<proteinExistence type="predicted"/>
<evidence type="ECO:0000256" key="3">
    <source>
        <dbReference type="ARBA" id="ARBA00022989"/>
    </source>
</evidence>
<reference evidence="6" key="1">
    <citation type="submission" date="2020-12" db="EMBL/GenBank/DDBJ databases">
        <authorList>
            <person name="Mcmullen J.G."/>
        </authorList>
    </citation>
    <scope>NUCLEOTIDE SEQUENCE</scope>
    <source>
        <strain evidence="6">Dm-2019-70</strain>
    </source>
</reference>